<dbReference type="AlphaFoldDB" id="A0A1U7NCV6"/>
<proteinExistence type="predicted"/>
<dbReference type="SMART" id="SM00342">
    <property type="entry name" value="HTH_ARAC"/>
    <property type="match status" value="1"/>
</dbReference>
<dbReference type="InterPro" id="IPR037923">
    <property type="entry name" value="HTH-like"/>
</dbReference>
<feature type="compositionally biased region" description="Polar residues" evidence="4">
    <location>
        <begin position="294"/>
        <end position="307"/>
    </location>
</feature>
<evidence type="ECO:0000256" key="2">
    <source>
        <dbReference type="ARBA" id="ARBA00023125"/>
    </source>
</evidence>
<dbReference type="Pfam" id="PF12833">
    <property type="entry name" value="HTH_18"/>
    <property type="match status" value="1"/>
</dbReference>
<evidence type="ECO:0000256" key="1">
    <source>
        <dbReference type="ARBA" id="ARBA00023015"/>
    </source>
</evidence>
<dbReference type="InterPro" id="IPR009057">
    <property type="entry name" value="Homeodomain-like_sf"/>
</dbReference>
<evidence type="ECO:0000313" key="7">
    <source>
        <dbReference type="Proteomes" id="UP000186341"/>
    </source>
</evidence>
<dbReference type="SUPFAM" id="SSF51215">
    <property type="entry name" value="Regulatory protein AraC"/>
    <property type="match status" value="1"/>
</dbReference>
<feature type="compositionally biased region" description="Polar residues" evidence="4">
    <location>
        <begin position="276"/>
        <end position="287"/>
    </location>
</feature>
<dbReference type="GO" id="GO:0043565">
    <property type="term" value="F:sequence-specific DNA binding"/>
    <property type="evidence" value="ECO:0007669"/>
    <property type="project" value="InterPro"/>
</dbReference>
<feature type="domain" description="HTH araC/xylS-type" evidence="5">
    <location>
        <begin position="181"/>
        <end position="279"/>
    </location>
</feature>
<dbReference type="GeneID" id="82203870"/>
<name>A0A1U7NCV6_9FIRM</name>
<dbReference type="InterPro" id="IPR020449">
    <property type="entry name" value="Tscrpt_reg_AraC-type_HTH"/>
</dbReference>
<keyword evidence="1" id="KW-0805">Transcription regulation</keyword>
<dbReference type="InterPro" id="IPR018062">
    <property type="entry name" value="HTH_AraC-typ_CS"/>
</dbReference>
<evidence type="ECO:0000313" key="6">
    <source>
        <dbReference type="EMBL" id="OLU36654.1"/>
    </source>
</evidence>
<dbReference type="RefSeq" id="WP_075821016.1">
    <property type="nucleotide sequence ID" value="NZ_CAPNHH010000033.1"/>
</dbReference>
<dbReference type="Gene3D" id="1.10.10.60">
    <property type="entry name" value="Homeodomain-like"/>
    <property type="match status" value="2"/>
</dbReference>
<feature type="region of interest" description="Disordered" evidence="4">
    <location>
        <begin position="276"/>
        <end position="307"/>
    </location>
</feature>
<reference evidence="6 7" key="1">
    <citation type="submission" date="2016-11" db="EMBL/GenBank/DDBJ databases">
        <title>Description of two novel members of the family Erysipelotrichaceae: Ileibacterium lipovorans gen. nov., sp. nov. and Dubosiella newyorkensis, gen. nov., sp. nov.</title>
        <authorList>
            <person name="Cox L.M."/>
            <person name="Sohn J."/>
            <person name="Tyrrell K.L."/>
            <person name="Citron D.M."/>
            <person name="Lawson P.A."/>
            <person name="Patel N.B."/>
            <person name="Iizumi T."/>
            <person name="Perez-Perez G.I."/>
            <person name="Goldstein E.J."/>
            <person name="Blaser M.J."/>
        </authorList>
    </citation>
    <scope>NUCLEOTIDE SEQUENCE [LARGE SCALE GENOMIC DNA]</scope>
    <source>
        <strain evidence="6 7">NYU-BL-A3</strain>
    </source>
</reference>
<evidence type="ECO:0000256" key="3">
    <source>
        <dbReference type="ARBA" id="ARBA00023163"/>
    </source>
</evidence>
<comment type="caution">
    <text evidence="6">The sequence shown here is derived from an EMBL/GenBank/DDBJ whole genome shotgun (WGS) entry which is preliminary data.</text>
</comment>
<keyword evidence="7" id="KW-1185">Reference proteome</keyword>
<dbReference type="SUPFAM" id="SSF46689">
    <property type="entry name" value="Homeodomain-like"/>
    <property type="match status" value="2"/>
</dbReference>
<evidence type="ECO:0000259" key="5">
    <source>
        <dbReference type="PROSITE" id="PS01124"/>
    </source>
</evidence>
<gene>
    <name evidence="6" type="ORF">BO222_12085</name>
</gene>
<evidence type="ECO:0000256" key="4">
    <source>
        <dbReference type="SAM" id="MobiDB-lite"/>
    </source>
</evidence>
<sequence length="307" mass="35367">MSDKLIFSIFPNDNFIDLGIYQCGFEKCIAGHIFGPAVRNNYLFHYVIRGKGTLMANDTKGITQNYEITAGQGFMLFPGQMTTYFASQDDPWEYMWIEFGGLRAKEGLVNTPLNVNACQYRCIYPEIRDVMVSEMRYIVDHSKESSLSLIGHLYLFFDALIRSCSIAKVNNHKKMSDYYIKEAIHYIEQNYEGDVSVETIADILGINRTYFGKIFRKSTGKTPQQFIIEYRMTKASVLLKTTRLTISEISQMVGYENPFHFSRAFKQIYSISPKQWRQQNQTPSSSLLMEEETGTTPPFTSLESKQQ</sequence>
<keyword evidence="2" id="KW-0238">DNA-binding</keyword>
<dbReference type="PROSITE" id="PS00041">
    <property type="entry name" value="HTH_ARAC_FAMILY_1"/>
    <property type="match status" value="1"/>
</dbReference>
<dbReference type="CDD" id="cd06986">
    <property type="entry name" value="cupin_MmsR-like_N"/>
    <property type="match status" value="1"/>
</dbReference>
<dbReference type="PANTHER" id="PTHR43280">
    <property type="entry name" value="ARAC-FAMILY TRANSCRIPTIONAL REGULATOR"/>
    <property type="match status" value="1"/>
</dbReference>
<dbReference type="InterPro" id="IPR003313">
    <property type="entry name" value="AraC-bd"/>
</dbReference>
<dbReference type="OrthoDB" id="9813413at2"/>
<dbReference type="EMBL" id="MPJW01000262">
    <property type="protein sequence ID" value="OLU36654.1"/>
    <property type="molecule type" value="Genomic_DNA"/>
</dbReference>
<dbReference type="PANTHER" id="PTHR43280:SF30">
    <property type="entry name" value="MMSAB OPERON REGULATORY PROTEIN"/>
    <property type="match status" value="1"/>
</dbReference>
<keyword evidence="3" id="KW-0804">Transcription</keyword>
<dbReference type="InterPro" id="IPR018060">
    <property type="entry name" value="HTH_AraC"/>
</dbReference>
<protein>
    <submittedName>
        <fullName evidence="6">AraC family transcriptional regulator</fullName>
    </submittedName>
</protein>
<dbReference type="Proteomes" id="UP000186341">
    <property type="component" value="Unassembled WGS sequence"/>
</dbReference>
<dbReference type="PRINTS" id="PR00032">
    <property type="entry name" value="HTHARAC"/>
</dbReference>
<dbReference type="Pfam" id="PF02311">
    <property type="entry name" value="AraC_binding"/>
    <property type="match status" value="1"/>
</dbReference>
<organism evidence="6 7">
    <name type="scientific">Ileibacterium valens</name>
    <dbReference type="NCBI Taxonomy" id="1862668"/>
    <lineage>
        <taxon>Bacteria</taxon>
        <taxon>Bacillati</taxon>
        <taxon>Bacillota</taxon>
        <taxon>Erysipelotrichia</taxon>
        <taxon>Erysipelotrichales</taxon>
        <taxon>Erysipelotrichaceae</taxon>
        <taxon>Ileibacterium</taxon>
    </lineage>
</organism>
<dbReference type="PROSITE" id="PS01124">
    <property type="entry name" value="HTH_ARAC_FAMILY_2"/>
    <property type="match status" value="1"/>
</dbReference>
<accession>A0A1U7NCV6</accession>
<dbReference type="GO" id="GO:0003700">
    <property type="term" value="F:DNA-binding transcription factor activity"/>
    <property type="evidence" value="ECO:0007669"/>
    <property type="project" value="InterPro"/>
</dbReference>